<gene>
    <name evidence="3" type="ORF">F8M41_017888</name>
    <name evidence="4" type="ORF">F8M41_021999</name>
</gene>
<dbReference type="Gene3D" id="1.20.1740.10">
    <property type="entry name" value="Amino acid/polyamine transporter I"/>
    <property type="match status" value="1"/>
</dbReference>
<proteinExistence type="predicted"/>
<evidence type="ECO:0000256" key="1">
    <source>
        <dbReference type="SAM" id="MobiDB-lite"/>
    </source>
</evidence>
<name>A0A8H4EIK0_GIGMA</name>
<dbReference type="GO" id="GO:0015179">
    <property type="term" value="F:L-amino acid transmembrane transporter activity"/>
    <property type="evidence" value="ECO:0007669"/>
    <property type="project" value="TreeGrafter"/>
</dbReference>
<organism evidence="4 5">
    <name type="scientific">Gigaspora margarita</name>
    <dbReference type="NCBI Taxonomy" id="4874"/>
    <lineage>
        <taxon>Eukaryota</taxon>
        <taxon>Fungi</taxon>
        <taxon>Fungi incertae sedis</taxon>
        <taxon>Mucoromycota</taxon>
        <taxon>Glomeromycotina</taxon>
        <taxon>Glomeromycetes</taxon>
        <taxon>Diversisporales</taxon>
        <taxon>Gigasporaceae</taxon>
        <taxon>Gigaspora</taxon>
    </lineage>
</organism>
<feature type="transmembrane region" description="Helical" evidence="2">
    <location>
        <begin position="118"/>
        <end position="146"/>
    </location>
</feature>
<dbReference type="InterPro" id="IPR050598">
    <property type="entry name" value="AminoAcid_Transporter"/>
</dbReference>
<dbReference type="EMBL" id="WTPW01004182">
    <property type="protein sequence ID" value="KAF0332971.1"/>
    <property type="molecule type" value="Genomic_DNA"/>
</dbReference>
<evidence type="ECO:0000313" key="3">
    <source>
        <dbReference type="EMBL" id="KAF0332971.1"/>
    </source>
</evidence>
<feature type="transmembrane region" description="Helical" evidence="2">
    <location>
        <begin position="69"/>
        <end position="87"/>
    </location>
</feature>
<sequence>MSDEISIDNNNKMNVDEIPPDNDNKPITNRKTAFGILRGVGYNINYIIGAGIFNPDGIWLLVQSPGIALLLYILCFLISLLSSSVYIELGIRSLPRGIGEQKYITDATDPKGNFGHMFSFVAIFVILPGIIVAESYTAAQYLLFFFRGNSSDNMM</sequence>
<evidence type="ECO:0000313" key="5">
    <source>
        <dbReference type="Proteomes" id="UP000439903"/>
    </source>
</evidence>
<dbReference type="AlphaFoldDB" id="A0A8H4EIK0"/>
<dbReference type="EMBL" id="WTPW01000666">
    <property type="protein sequence ID" value="KAF0490034.1"/>
    <property type="molecule type" value="Genomic_DNA"/>
</dbReference>
<comment type="caution">
    <text evidence="4">The sequence shown here is derived from an EMBL/GenBank/DDBJ whole genome shotgun (WGS) entry which is preliminary data.</text>
</comment>
<keyword evidence="2" id="KW-1133">Transmembrane helix</keyword>
<dbReference type="Proteomes" id="UP000439903">
    <property type="component" value="Unassembled WGS sequence"/>
</dbReference>
<dbReference type="PANTHER" id="PTHR11785">
    <property type="entry name" value="AMINO ACID TRANSPORTER"/>
    <property type="match status" value="1"/>
</dbReference>
<accession>A0A8H4EIK0</accession>
<evidence type="ECO:0000256" key="2">
    <source>
        <dbReference type="SAM" id="Phobius"/>
    </source>
</evidence>
<protein>
    <submittedName>
        <fullName evidence="4">Amino acid transporter</fullName>
    </submittedName>
</protein>
<keyword evidence="2" id="KW-0472">Membrane</keyword>
<dbReference type="PANTHER" id="PTHR11785:SF512">
    <property type="entry name" value="SOBREMESA, ISOFORM B"/>
    <property type="match status" value="1"/>
</dbReference>
<keyword evidence="5" id="KW-1185">Reference proteome</keyword>
<feature type="region of interest" description="Disordered" evidence="1">
    <location>
        <begin position="1"/>
        <end position="24"/>
    </location>
</feature>
<evidence type="ECO:0000313" key="4">
    <source>
        <dbReference type="EMBL" id="KAF0490034.1"/>
    </source>
</evidence>
<reference evidence="4 5" key="1">
    <citation type="journal article" date="2019" name="Environ. Microbiol.">
        <title>At the nexus of three kingdoms: the genome of the mycorrhizal fungus Gigaspora margarita provides insights into plant, endobacterial and fungal interactions.</title>
        <authorList>
            <person name="Venice F."/>
            <person name="Ghignone S."/>
            <person name="Salvioli di Fossalunga A."/>
            <person name="Amselem J."/>
            <person name="Novero M."/>
            <person name="Xianan X."/>
            <person name="Sedzielewska Toro K."/>
            <person name="Morin E."/>
            <person name="Lipzen A."/>
            <person name="Grigoriev I.V."/>
            <person name="Henrissat B."/>
            <person name="Martin F.M."/>
            <person name="Bonfante P."/>
        </authorList>
    </citation>
    <scope>NUCLEOTIDE SEQUENCE [LARGE SCALE GENOMIC DNA]</scope>
    <source>
        <strain evidence="4 5">BEG34</strain>
    </source>
</reference>
<dbReference type="OrthoDB" id="10062876at2759"/>
<keyword evidence="2" id="KW-0812">Transmembrane</keyword>